<gene>
    <name evidence="2" type="ORF">CAP_2038</name>
</gene>
<dbReference type="eggNOG" id="ENOG5030TDY">
    <property type="taxonomic scope" value="Bacteria"/>
</dbReference>
<protein>
    <recommendedName>
        <fullName evidence="4">Carboxypeptidase regulatory-like domain-containing protein</fullName>
    </recommendedName>
</protein>
<dbReference type="Proteomes" id="UP000019678">
    <property type="component" value="Unassembled WGS sequence"/>
</dbReference>
<dbReference type="InterPro" id="IPR008969">
    <property type="entry name" value="CarboxyPept-like_regulatory"/>
</dbReference>
<keyword evidence="3" id="KW-1185">Reference proteome</keyword>
<evidence type="ECO:0000256" key="1">
    <source>
        <dbReference type="SAM" id="MobiDB-lite"/>
    </source>
</evidence>
<feature type="compositionally biased region" description="Gly residues" evidence="1">
    <location>
        <begin position="1"/>
        <end position="14"/>
    </location>
</feature>
<dbReference type="SUPFAM" id="SSF49464">
    <property type="entry name" value="Carboxypeptidase regulatory domain-like"/>
    <property type="match status" value="1"/>
</dbReference>
<sequence length="448" mass="48111">MGGHGGEGGAGEGGQLFPTTGSAGGGGEGPCQNLECSVVECDGEAKTTVSGVVYDPAGRVPLYNVTVYIPNAPLSPIADGATCETCAANLSGDPIAATLTDTEGHFVLEDVPVGENIPLVIQVGKWRREFVLPSVEACVDTPTVDHEVRLPRNQAEGHIPLIALTTGGFDPLECLVRKMGIDDAEFTSEGGSGRIHLFHGREGGERFADTLNGGAAFTPANNLWDTLDGLMRYDVVLLACEGEQFPETKPPAALQAMHDYASAGGRIFASHWHNIWMEFGPTPWPELADWDFQSDPLEPFTSHIDTSFPKGAALSDWLVNVEASQTPGEIQVLDPQHSILTVNDQLTTRWAYSEAPHDPGVQYFTYNTPLIKADGTPEEPENQCGRVVYTDIHVSSGDYPGDSYPFPQGCITNELSAQEKVLMFMLFDLSACVTSDDEPPPPPQIEIQ</sequence>
<dbReference type="Gene3D" id="3.40.50.880">
    <property type="match status" value="1"/>
</dbReference>
<dbReference type="AlphaFoldDB" id="A0A017TB46"/>
<feature type="region of interest" description="Disordered" evidence="1">
    <location>
        <begin position="1"/>
        <end position="26"/>
    </location>
</feature>
<evidence type="ECO:0008006" key="4">
    <source>
        <dbReference type="Google" id="ProtNLM"/>
    </source>
</evidence>
<dbReference type="EMBL" id="ASRX01000016">
    <property type="protein sequence ID" value="EYF06508.1"/>
    <property type="molecule type" value="Genomic_DNA"/>
</dbReference>
<evidence type="ECO:0000313" key="3">
    <source>
        <dbReference type="Proteomes" id="UP000019678"/>
    </source>
</evidence>
<reference evidence="2 3" key="1">
    <citation type="submission" date="2013-05" db="EMBL/GenBank/DDBJ databases">
        <title>Genome assembly of Chondromyces apiculatus DSM 436.</title>
        <authorList>
            <person name="Sharma G."/>
            <person name="Khatri I."/>
            <person name="Kaur C."/>
            <person name="Mayilraj S."/>
            <person name="Subramanian S."/>
        </authorList>
    </citation>
    <scope>NUCLEOTIDE SEQUENCE [LARGE SCALE GENOMIC DNA]</scope>
    <source>
        <strain evidence="2 3">DSM 436</strain>
    </source>
</reference>
<organism evidence="2 3">
    <name type="scientific">Chondromyces apiculatus DSM 436</name>
    <dbReference type="NCBI Taxonomy" id="1192034"/>
    <lineage>
        <taxon>Bacteria</taxon>
        <taxon>Pseudomonadati</taxon>
        <taxon>Myxococcota</taxon>
        <taxon>Polyangia</taxon>
        <taxon>Polyangiales</taxon>
        <taxon>Polyangiaceae</taxon>
        <taxon>Chondromyces</taxon>
    </lineage>
</organism>
<dbReference type="RefSeq" id="WP_231511379.1">
    <property type="nucleotide sequence ID" value="NZ_ASRX01000016.1"/>
</dbReference>
<comment type="caution">
    <text evidence="2">The sequence shown here is derived from an EMBL/GenBank/DDBJ whole genome shotgun (WGS) entry which is preliminary data.</text>
</comment>
<evidence type="ECO:0000313" key="2">
    <source>
        <dbReference type="EMBL" id="EYF06508.1"/>
    </source>
</evidence>
<proteinExistence type="predicted"/>
<accession>A0A017TB46</accession>
<dbReference type="InterPro" id="IPR029062">
    <property type="entry name" value="Class_I_gatase-like"/>
</dbReference>
<name>A0A017TB46_9BACT</name>